<reference evidence="1 2" key="1">
    <citation type="submission" date="2020-08" db="EMBL/GenBank/DDBJ databases">
        <title>Description of Xenorhabdus lircayensis sp. nov., the symbiotic bacterium associated with the entomopathogenic nematode Steirnernema unicornum.</title>
        <authorList>
            <person name="Castaneda-Alvarez C."/>
            <person name="Prodan S."/>
            <person name="Zamorano A."/>
            <person name="San-Blas E."/>
            <person name="Aballay E."/>
        </authorList>
    </citation>
    <scope>NUCLEOTIDE SEQUENCE [LARGE SCALE GENOMIC DNA]</scope>
    <source>
        <strain evidence="1 2">VLS</strain>
    </source>
</reference>
<organism evidence="1 2">
    <name type="scientific">Xenorhabdus lircayensis</name>
    <dbReference type="NCBI Taxonomy" id="2763499"/>
    <lineage>
        <taxon>Bacteria</taxon>
        <taxon>Pseudomonadati</taxon>
        <taxon>Pseudomonadota</taxon>
        <taxon>Gammaproteobacteria</taxon>
        <taxon>Enterobacterales</taxon>
        <taxon>Morganellaceae</taxon>
        <taxon>Xenorhabdus</taxon>
    </lineage>
</organism>
<accession>A0ABS0U7H0</accession>
<dbReference type="RefSeq" id="WP_198690602.1">
    <property type="nucleotide sequence ID" value="NZ_CAWPUD010000047.1"/>
</dbReference>
<evidence type="ECO:0000313" key="1">
    <source>
        <dbReference type="EMBL" id="MBI6549830.1"/>
    </source>
</evidence>
<comment type="caution">
    <text evidence="1">The sequence shown here is derived from an EMBL/GenBank/DDBJ whole genome shotgun (WGS) entry which is preliminary data.</text>
</comment>
<evidence type="ECO:0000313" key="2">
    <source>
        <dbReference type="Proteomes" id="UP000696184"/>
    </source>
</evidence>
<name>A0ABS0U7H0_9GAMM</name>
<sequence>MPFSLSEVAKSIKFEVLEKLLCQYSLFKINISSINKLKKHNKMTDLCFYWCKGYTPITALCCEIKVEGNKVGGQQSDPRPNSSDLHFP</sequence>
<protein>
    <submittedName>
        <fullName evidence="1">Uncharacterized protein</fullName>
    </submittedName>
</protein>
<gene>
    <name evidence="1" type="ORF">H8A87_14210</name>
</gene>
<dbReference type="Proteomes" id="UP000696184">
    <property type="component" value="Unassembled WGS sequence"/>
</dbReference>
<proteinExistence type="predicted"/>
<keyword evidence="2" id="KW-1185">Reference proteome</keyword>
<dbReference type="EMBL" id="JACOII010000048">
    <property type="protein sequence ID" value="MBI6549830.1"/>
    <property type="molecule type" value="Genomic_DNA"/>
</dbReference>